<dbReference type="RefSeq" id="WP_142893568.1">
    <property type="nucleotide sequence ID" value="NZ_ML660163.1"/>
</dbReference>
<dbReference type="Gene3D" id="2.60.120.430">
    <property type="entry name" value="Galactose-binding lectin"/>
    <property type="match status" value="1"/>
</dbReference>
<evidence type="ECO:0000313" key="2">
    <source>
        <dbReference type="EMBL" id="TQV87907.1"/>
    </source>
</evidence>
<dbReference type="InterPro" id="IPR008979">
    <property type="entry name" value="Galactose-bd-like_sf"/>
</dbReference>
<gene>
    <name evidence="2" type="ORF">FLL46_11040</name>
</gene>
<dbReference type="Pfam" id="PF01979">
    <property type="entry name" value="Amidohydro_1"/>
    <property type="match status" value="1"/>
</dbReference>
<name>A0A545UEL0_9GAMM</name>
<evidence type="ECO:0000259" key="1">
    <source>
        <dbReference type="Pfam" id="PF01979"/>
    </source>
</evidence>
<dbReference type="PANTHER" id="PTHR43135:SF3">
    <property type="entry name" value="ALPHA-D-RIBOSE 1-METHYLPHOSPHONATE 5-TRIPHOSPHATE DIPHOSPHATASE"/>
    <property type="match status" value="1"/>
</dbReference>
<dbReference type="EMBL" id="VIKS01000006">
    <property type="protein sequence ID" value="TQV87907.1"/>
    <property type="molecule type" value="Genomic_DNA"/>
</dbReference>
<dbReference type="InterPro" id="IPR011059">
    <property type="entry name" value="Metal-dep_hydrolase_composite"/>
</dbReference>
<sequence>MKIKIGVGILIVVCFFFLLPEPEHISVSKKTTSNDTFHQSLSELNSDFILRNINLYDGEKLHHQVDIRIEKSRVVIVGINVSNENNLFEVDGAGRTVIPGLIDSHTHTWGNALELALNFGVTTELDMFTMPDFSRQHQKLRERLDNDQQADLFSATILATAPGGHGTEYGFNIPVIESVEQVEDFVTARIADGADYIKAVYDAPENPRKHFPSISRDILKELIRTTHNKNKMLVVHVDNLVSAHQAIDAGADGIIHSFMDKVADDAFVKLMKRRNAFIIPTLLVEASMVGLKPGEFILNDSESADYLSRMQRQQISASFMDFGIEENAFQRALASVAKLSKAGVTILSGSDAPNPGTTHGASIHAEMMMLVDAGLTPEQALHSATGAVSQTFNIGLRGTLKVGAPASMVLLEGNPLENIEQTRNIRAVWKNGKFYARKKYLSEQDLSPAIKPQMISDFNSDEKNTAFGAGITPTTDQFAGGKSIVALNWERKADQPKDKYLRVVGEVKAGFAFPWSGFSFIPGEDFSSGANLSQIESLSFEAKGVKDMQTLSVLVFQEGSFQPSSLNIPLEKEWKTFTIEFSQLQGIDLSSITNISLVESGKVGEFEFMIDNLRFD</sequence>
<accession>A0A545UEL0</accession>
<evidence type="ECO:0000313" key="3">
    <source>
        <dbReference type="Proteomes" id="UP000315439"/>
    </source>
</evidence>
<feature type="domain" description="Amidohydrolase-related" evidence="1">
    <location>
        <begin position="96"/>
        <end position="433"/>
    </location>
</feature>
<dbReference type="Gene3D" id="2.30.40.10">
    <property type="entry name" value="Urease, subunit C, domain 1"/>
    <property type="match status" value="1"/>
</dbReference>
<dbReference type="InterPro" id="IPR006680">
    <property type="entry name" value="Amidohydro-rel"/>
</dbReference>
<dbReference type="Gene3D" id="1.20.58.520">
    <property type="entry name" value="Amidohydrolase"/>
    <property type="match status" value="1"/>
</dbReference>
<dbReference type="SUPFAM" id="SSF51556">
    <property type="entry name" value="Metallo-dependent hydrolases"/>
    <property type="match status" value="1"/>
</dbReference>
<dbReference type="Gene3D" id="3.40.50.10910">
    <property type="entry name" value="Amidohydrolase"/>
    <property type="match status" value="1"/>
</dbReference>
<organism evidence="2 3">
    <name type="scientific">Aliikangiella coralliicola</name>
    <dbReference type="NCBI Taxonomy" id="2592383"/>
    <lineage>
        <taxon>Bacteria</taxon>
        <taxon>Pseudomonadati</taxon>
        <taxon>Pseudomonadota</taxon>
        <taxon>Gammaproteobacteria</taxon>
        <taxon>Oceanospirillales</taxon>
        <taxon>Pleioneaceae</taxon>
        <taxon>Aliikangiella</taxon>
    </lineage>
</organism>
<dbReference type="SUPFAM" id="SSF51338">
    <property type="entry name" value="Composite domain of metallo-dependent hydrolases"/>
    <property type="match status" value="1"/>
</dbReference>
<dbReference type="AlphaFoldDB" id="A0A545UEL0"/>
<dbReference type="InterPro" id="IPR032466">
    <property type="entry name" value="Metal_Hydrolase"/>
</dbReference>
<keyword evidence="2" id="KW-0378">Hydrolase</keyword>
<reference evidence="2 3" key="1">
    <citation type="submission" date="2019-07" db="EMBL/GenBank/DDBJ databases">
        <title>Draft genome for Aliikangiella sp. M105.</title>
        <authorList>
            <person name="Wang G."/>
        </authorList>
    </citation>
    <scope>NUCLEOTIDE SEQUENCE [LARGE SCALE GENOMIC DNA]</scope>
    <source>
        <strain evidence="2 3">M105</strain>
    </source>
</reference>
<comment type="caution">
    <text evidence="2">The sequence shown here is derived from an EMBL/GenBank/DDBJ whole genome shotgun (WGS) entry which is preliminary data.</text>
</comment>
<dbReference type="InterPro" id="IPR051781">
    <property type="entry name" value="Metallo-dep_Hydrolase"/>
</dbReference>
<dbReference type="Gene3D" id="3.30.110.90">
    <property type="entry name" value="Amidohydrolase"/>
    <property type="match status" value="1"/>
</dbReference>
<dbReference type="OrthoDB" id="9776455at2"/>
<dbReference type="SUPFAM" id="SSF49785">
    <property type="entry name" value="Galactose-binding domain-like"/>
    <property type="match status" value="1"/>
</dbReference>
<protein>
    <submittedName>
        <fullName evidence="2">Amidohydrolase family protein</fullName>
    </submittedName>
</protein>
<dbReference type="PANTHER" id="PTHR43135">
    <property type="entry name" value="ALPHA-D-RIBOSE 1-METHYLPHOSPHONATE 5-TRIPHOSPHATE DIPHOSPHATASE"/>
    <property type="match status" value="1"/>
</dbReference>
<proteinExistence type="predicted"/>
<dbReference type="GO" id="GO:0016810">
    <property type="term" value="F:hydrolase activity, acting on carbon-nitrogen (but not peptide) bonds"/>
    <property type="evidence" value="ECO:0007669"/>
    <property type="project" value="InterPro"/>
</dbReference>
<keyword evidence="3" id="KW-1185">Reference proteome</keyword>
<dbReference type="Proteomes" id="UP000315439">
    <property type="component" value="Unassembled WGS sequence"/>
</dbReference>